<evidence type="ECO:0000313" key="3">
    <source>
        <dbReference type="Proteomes" id="UP000001798"/>
    </source>
</evidence>
<name>A0A384JLJ2_BOTFB</name>
<evidence type="ECO:0000313" key="2">
    <source>
        <dbReference type="EMBL" id="ATZ51362.1"/>
    </source>
</evidence>
<dbReference type="OMA" id="CNMMCAN"/>
<dbReference type="PANTHER" id="PTHR24148:SF73">
    <property type="entry name" value="HET DOMAIN PROTEIN (AFU_ORTHOLOGUE AFUA_8G01020)"/>
    <property type="match status" value="1"/>
</dbReference>
<dbReference type="GeneID" id="5436529"/>
<reference evidence="2 3" key="2">
    <citation type="journal article" date="2012" name="Eukaryot. Cell">
        <title>Genome update of Botrytis cinerea strains B05.10 and T4.</title>
        <authorList>
            <person name="Staats M."/>
            <person name="van Kan J.A."/>
        </authorList>
    </citation>
    <scope>NUCLEOTIDE SEQUENCE [LARGE SCALE GENOMIC DNA]</scope>
    <source>
        <strain evidence="2 3">B05.10</strain>
    </source>
</reference>
<evidence type="ECO:0000259" key="1">
    <source>
        <dbReference type="Pfam" id="PF06985"/>
    </source>
</evidence>
<reference evidence="2 3" key="1">
    <citation type="journal article" date="2011" name="PLoS Genet.">
        <title>Genomic analysis of the necrotrophic fungal pathogens Sclerotinia sclerotiorum and Botrytis cinerea.</title>
        <authorList>
            <person name="Amselem J."/>
            <person name="Cuomo C.A."/>
            <person name="van Kan J.A."/>
            <person name="Viaud M."/>
            <person name="Benito E.P."/>
            <person name="Couloux A."/>
            <person name="Coutinho P.M."/>
            <person name="de Vries R.P."/>
            <person name="Dyer P.S."/>
            <person name="Fillinger S."/>
            <person name="Fournier E."/>
            <person name="Gout L."/>
            <person name="Hahn M."/>
            <person name="Kohn L."/>
            <person name="Lapalu N."/>
            <person name="Plummer K.M."/>
            <person name="Pradier J.M."/>
            <person name="Quevillon E."/>
            <person name="Sharon A."/>
            <person name="Simon A."/>
            <person name="ten Have A."/>
            <person name="Tudzynski B."/>
            <person name="Tudzynski P."/>
            <person name="Wincker P."/>
            <person name="Andrew M."/>
            <person name="Anthouard V."/>
            <person name="Beever R.E."/>
            <person name="Beffa R."/>
            <person name="Benoit I."/>
            <person name="Bouzid O."/>
            <person name="Brault B."/>
            <person name="Chen Z."/>
            <person name="Choquer M."/>
            <person name="Collemare J."/>
            <person name="Cotton P."/>
            <person name="Danchin E.G."/>
            <person name="Da Silva C."/>
            <person name="Gautier A."/>
            <person name="Giraud C."/>
            <person name="Giraud T."/>
            <person name="Gonzalez C."/>
            <person name="Grossetete S."/>
            <person name="Guldener U."/>
            <person name="Henrissat B."/>
            <person name="Howlett B.J."/>
            <person name="Kodira C."/>
            <person name="Kretschmer M."/>
            <person name="Lappartient A."/>
            <person name="Leroch M."/>
            <person name="Levis C."/>
            <person name="Mauceli E."/>
            <person name="Neuveglise C."/>
            <person name="Oeser B."/>
            <person name="Pearson M."/>
            <person name="Poulain J."/>
            <person name="Poussereau N."/>
            <person name="Quesneville H."/>
            <person name="Rascle C."/>
            <person name="Schumacher J."/>
            <person name="Segurens B."/>
            <person name="Sexton A."/>
            <person name="Silva E."/>
            <person name="Sirven C."/>
            <person name="Soanes D.M."/>
            <person name="Talbot N.J."/>
            <person name="Templeton M."/>
            <person name="Yandava C."/>
            <person name="Yarden O."/>
            <person name="Zeng Q."/>
            <person name="Rollins J.A."/>
            <person name="Lebrun M.H."/>
            <person name="Dickman M."/>
        </authorList>
    </citation>
    <scope>NUCLEOTIDE SEQUENCE [LARGE SCALE GENOMIC DNA]</scope>
    <source>
        <strain evidence="2 3">B05.10</strain>
    </source>
</reference>
<dbReference type="PANTHER" id="PTHR24148">
    <property type="entry name" value="ANKYRIN REPEAT DOMAIN-CONTAINING PROTEIN 39 HOMOLOG-RELATED"/>
    <property type="match status" value="1"/>
</dbReference>
<feature type="domain" description="Heterokaryon incompatibility" evidence="1">
    <location>
        <begin position="46"/>
        <end position="229"/>
    </location>
</feature>
<gene>
    <name evidence="2" type="ORF">BCIN_07g00070</name>
</gene>
<dbReference type="AlphaFoldDB" id="A0A384JLJ2"/>
<dbReference type="Pfam" id="PF06985">
    <property type="entry name" value="HET"/>
    <property type="match status" value="1"/>
</dbReference>
<organism evidence="2 3">
    <name type="scientific">Botryotinia fuckeliana (strain B05.10)</name>
    <name type="common">Noble rot fungus</name>
    <name type="synonym">Botrytis cinerea</name>
    <dbReference type="NCBI Taxonomy" id="332648"/>
    <lineage>
        <taxon>Eukaryota</taxon>
        <taxon>Fungi</taxon>
        <taxon>Dikarya</taxon>
        <taxon>Ascomycota</taxon>
        <taxon>Pezizomycotina</taxon>
        <taxon>Leotiomycetes</taxon>
        <taxon>Helotiales</taxon>
        <taxon>Sclerotiniaceae</taxon>
        <taxon>Botrytis</taxon>
    </lineage>
</organism>
<accession>A0A384JLJ2</accession>
<dbReference type="InterPro" id="IPR010730">
    <property type="entry name" value="HET"/>
</dbReference>
<sequence>MPSNDGKIYPSILPSPLIRLLSLDSGSDEPIRVTLHEVNLQNAPAFDCLSYTWSDPLYHALSPEEEIHVSNDKREHPILCNGQNLLITESLLLALKEFSKNNGEDNRKNWKDGYFKRAKFMWIDGICINQDSIEERNIQVGMMGEIYTKCSQVIIWLGVSDFHSPYAIEVINLLSKIPQENYTGLRITDLEDWDIYPKLGIEEVETWKWLEYAAFLQRTWFGRIWVVQEAFLPRNIVVVCGSDVIEWGNITACAKVLRETGLGTLLMELLIETVDDVEGTVYVNNTLNNQSIFQSMRDMATLGSEEMGKVLDLEKLLYYSRFFDATNPKDKIYAIRGIWEKGGKTIPLDMTPDYQRDPTVASVYTRAALEVIFETKDLNILSLVEDYTLATQKPNSVRAIGNLPSWVPDFNSSSNPQPLAGNPRPKLGSERWNAARGIPFEVPILPALESRHLLPITGYRIDVISESAANQAELMGNDFGFDTVLELLASYPDQKYPHVDDNAETHFEAFWRTLIKDTFQKLPARENARNAFRYFITVRVSELSIAYNYALSKQTSDLPKLQKLYEKFKQLINDLSKHRLNESLIPTWEDLEKLIVIAANEDLTDPEKTKLDKDYGDFYESFRIAYAGRRMFRTEKGYWGIAAQTLDVDNEDEIWVIAGSKVPMVLRPVRGSNSVNRELIGEAYVHGIMNGEVLKLPGGGLKSLFLE</sequence>
<dbReference type="Pfam" id="PF26639">
    <property type="entry name" value="Het-6_barrel"/>
    <property type="match status" value="1"/>
</dbReference>
<dbReference type="RefSeq" id="XP_001555967.1">
    <property type="nucleotide sequence ID" value="XM_001555917.2"/>
</dbReference>
<dbReference type="InterPro" id="IPR052895">
    <property type="entry name" value="HetReg/Transcr_Mod"/>
</dbReference>
<protein>
    <recommendedName>
        <fullName evidence="1">Heterokaryon incompatibility domain-containing protein</fullName>
    </recommendedName>
</protein>
<proteinExistence type="predicted"/>
<dbReference type="VEuPathDB" id="FungiDB:Bcin07g00070"/>
<keyword evidence="3" id="KW-1185">Reference proteome</keyword>
<dbReference type="OrthoDB" id="3548654at2759"/>
<reference evidence="2 3" key="3">
    <citation type="journal article" date="2017" name="Mol. Plant Pathol.">
        <title>A gapless genome sequence of the fungus Botrytis cinerea.</title>
        <authorList>
            <person name="Van Kan J.A."/>
            <person name="Stassen J.H."/>
            <person name="Mosbach A."/>
            <person name="Van Der Lee T.A."/>
            <person name="Faino L."/>
            <person name="Farmer A.D."/>
            <person name="Papasotiriou D.G."/>
            <person name="Zhou S."/>
            <person name="Seidl M.F."/>
            <person name="Cottam E."/>
            <person name="Edel D."/>
            <person name="Hahn M."/>
            <person name="Schwartz D.C."/>
            <person name="Dietrich R.A."/>
            <person name="Widdison S."/>
            <person name="Scalliet G."/>
        </authorList>
    </citation>
    <scope>NUCLEOTIDE SEQUENCE [LARGE SCALE GENOMIC DNA]</scope>
    <source>
        <strain evidence="2 3">B05.10</strain>
    </source>
</reference>
<dbReference type="Proteomes" id="UP000001798">
    <property type="component" value="Chromosome 7"/>
</dbReference>
<dbReference type="KEGG" id="bfu:BCIN_07g00070"/>
<dbReference type="EMBL" id="CP009811">
    <property type="protein sequence ID" value="ATZ51362.1"/>
    <property type="molecule type" value="Genomic_DNA"/>
</dbReference>